<keyword evidence="2" id="KW-0614">Plasmid</keyword>
<feature type="coiled-coil region" evidence="1">
    <location>
        <begin position="128"/>
        <end position="155"/>
    </location>
</feature>
<reference evidence="2" key="1">
    <citation type="submission" date="2022-10" db="EMBL/GenBank/DDBJ databases">
        <title>Mechanism of multi-heavy metal repair in Cytobacillus Firmus M7.</title>
        <authorList>
            <person name="Li X."/>
            <person name="Yu C."/>
        </authorList>
    </citation>
    <scope>NUCLEOTIDE SEQUENCE</scope>
    <source>
        <strain evidence="2">M7</strain>
        <plasmid evidence="2">p1</plasmid>
    </source>
</reference>
<name>A0AA46PMR1_CYTFI</name>
<evidence type="ECO:0000313" key="3">
    <source>
        <dbReference type="Proteomes" id="UP001163104"/>
    </source>
</evidence>
<geneLocation type="plasmid" evidence="2 3">
    <name>p1</name>
</geneLocation>
<evidence type="ECO:0000313" key="2">
    <source>
        <dbReference type="EMBL" id="UYG98128.1"/>
    </source>
</evidence>
<proteinExistence type="predicted"/>
<gene>
    <name evidence="2" type="ORF">OD459_26980</name>
</gene>
<accession>A0AA46PMR1</accession>
<dbReference type="AlphaFoldDB" id="A0AA46PMR1"/>
<organism evidence="2 3">
    <name type="scientific">Cytobacillus firmus</name>
    <name type="common">Bacillus firmus</name>
    <dbReference type="NCBI Taxonomy" id="1399"/>
    <lineage>
        <taxon>Bacteria</taxon>
        <taxon>Bacillati</taxon>
        <taxon>Bacillota</taxon>
        <taxon>Bacilli</taxon>
        <taxon>Bacillales</taxon>
        <taxon>Bacillaceae</taxon>
        <taxon>Cytobacillus</taxon>
    </lineage>
</organism>
<evidence type="ECO:0000256" key="1">
    <source>
        <dbReference type="SAM" id="Coils"/>
    </source>
</evidence>
<keyword evidence="1" id="KW-0175">Coiled coil</keyword>
<dbReference type="EMBL" id="CP107028">
    <property type="protein sequence ID" value="UYG98128.1"/>
    <property type="molecule type" value="Genomic_DNA"/>
</dbReference>
<sequence length="238" mass="28327">MSKTNVGRKNVLSENEVKEIIYKYQQEENVMGKIKSLEVYRFTERLYEKGEVNVLPSSDFWRRTGRLGKEKIDEANKVITHKFSTTEGKEIVVPSIIDLIYKHQKEPEKLIKMLLPFETQLDKSLTREKILKEKLDKQIEKNKELEDRFNQIQDLLFRFMRYSVRSDSNLRNLLNTGSTKTDFVLKAADLMFKDYYWFKELEDSDEESSLININDHKDKPKLLKDTLKSRFNTIKDRT</sequence>
<dbReference type="RefSeq" id="WP_160548457.1">
    <property type="nucleotide sequence ID" value="NZ_CP107028.1"/>
</dbReference>
<protein>
    <submittedName>
        <fullName evidence="2">Uncharacterized protein</fullName>
    </submittedName>
</protein>
<dbReference type="Proteomes" id="UP001163104">
    <property type="component" value="Plasmid p1"/>
</dbReference>